<dbReference type="GeneID" id="93978355"/>
<keyword evidence="2" id="KW-1185">Reference proteome</keyword>
<name>A0A7W3NWH4_STRMR</name>
<dbReference type="EMBL" id="JACJIJ010000002">
    <property type="protein sequence ID" value="MBA9057907.1"/>
    <property type="molecule type" value="Genomic_DNA"/>
</dbReference>
<protein>
    <submittedName>
        <fullName evidence="1">Uncharacterized protein</fullName>
    </submittedName>
</protein>
<comment type="caution">
    <text evidence="1">The sequence shown here is derived from an EMBL/GenBank/DDBJ whole genome shotgun (WGS) entry which is preliminary data.</text>
</comment>
<gene>
    <name evidence="1" type="ORF">HDA42_007085</name>
</gene>
<dbReference type="AlphaFoldDB" id="A0A7W3NWH4"/>
<sequence>MRKSLMAFLLVLCVGATGILGWYVESAGPGRPAPVSKQESDSGAVCC</sequence>
<reference evidence="1 2" key="1">
    <citation type="submission" date="2020-08" db="EMBL/GenBank/DDBJ databases">
        <title>Sequencing the genomes of 1000 actinobacteria strains.</title>
        <authorList>
            <person name="Klenk H.-P."/>
        </authorList>
    </citation>
    <scope>NUCLEOTIDE SEQUENCE [LARGE SCALE GENOMIC DNA]</scope>
    <source>
        <strain evidence="1 2">DSM 41827</strain>
    </source>
</reference>
<proteinExistence type="predicted"/>
<evidence type="ECO:0000313" key="1">
    <source>
        <dbReference type="EMBL" id="MBA9057907.1"/>
    </source>
</evidence>
<dbReference type="RefSeq" id="WP_162134156.1">
    <property type="nucleotide sequence ID" value="NZ_BAAAHW010000025.1"/>
</dbReference>
<accession>A0A7W3NWH4</accession>
<dbReference type="Proteomes" id="UP000577386">
    <property type="component" value="Unassembled WGS sequence"/>
</dbReference>
<organism evidence="1 2">
    <name type="scientific">Streptomyces murinus</name>
    <dbReference type="NCBI Taxonomy" id="33900"/>
    <lineage>
        <taxon>Bacteria</taxon>
        <taxon>Bacillati</taxon>
        <taxon>Actinomycetota</taxon>
        <taxon>Actinomycetes</taxon>
        <taxon>Kitasatosporales</taxon>
        <taxon>Streptomycetaceae</taxon>
        <taxon>Streptomyces</taxon>
    </lineage>
</organism>
<evidence type="ECO:0000313" key="2">
    <source>
        <dbReference type="Proteomes" id="UP000577386"/>
    </source>
</evidence>